<organism evidence="11 12">
    <name type="scientific">Ramazzottius varieornatus</name>
    <name type="common">Water bear</name>
    <name type="synonym">Tardigrade</name>
    <dbReference type="NCBI Taxonomy" id="947166"/>
    <lineage>
        <taxon>Eukaryota</taxon>
        <taxon>Metazoa</taxon>
        <taxon>Ecdysozoa</taxon>
        <taxon>Tardigrada</taxon>
        <taxon>Eutardigrada</taxon>
        <taxon>Parachela</taxon>
        <taxon>Hypsibioidea</taxon>
        <taxon>Ramazzottiidae</taxon>
        <taxon>Ramazzottius</taxon>
    </lineage>
</organism>
<feature type="compositionally biased region" description="Low complexity" evidence="9">
    <location>
        <begin position="10"/>
        <end position="26"/>
    </location>
</feature>
<evidence type="ECO:0000313" key="11">
    <source>
        <dbReference type="EMBL" id="GAV01952.1"/>
    </source>
</evidence>
<evidence type="ECO:0000256" key="4">
    <source>
        <dbReference type="ARBA" id="ARBA00023015"/>
    </source>
</evidence>
<dbReference type="Proteomes" id="UP000186922">
    <property type="component" value="Unassembled WGS sequence"/>
</dbReference>
<dbReference type="AlphaFoldDB" id="A0A1D1VJZ6"/>
<keyword evidence="3" id="KW-0862">Zinc</keyword>
<feature type="compositionally biased region" description="Low complexity" evidence="9">
    <location>
        <begin position="39"/>
        <end position="57"/>
    </location>
</feature>
<dbReference type="PANTHER" id="PTHR24082:SF473">
    <property type="entry name" value="ECDYSONE-INDUCED PROTEIN 75B, ISOFORM B"/>
    <property type="match status" value="1"/>
</dbReference>
<evidence type="ECO:0000256" key="9">
    <source>
        <dbReference type="SAM" id="MobiDB-lite"/>
    </source>
</evidence>
<gene>
    <name evidence="11" type="primary">RvY_12580</name>
    <name evidence="11" type="synonym">RvY_12580.2</name>
    <name evidence="11" type="ORF">RvY_12580-2</name>
</gene>
<dbReference type="GO" id="GO:0000978">
    <property type="term" value="F:RNA polymerase II cis-regulatory region sequence-specific DNA binding"/>
    <property type="evidence" value="ECO:0007669"/>
    <property type="project" value="TreeGrafter"/>
</dbReference>
<dbReference type="EMBL" id="BDGG01000007">
    <property type="protein sequence ID" value="GAV01952.1"/>
    <property type="molecule type" value="Genomic_DNA"/>
</dbReference>
<dbReference type="STRING" id="947166.A0A1D1VJZ6"/>
<keyword evidence="2" id="KW-0863">Zinc-finger</keyword>
<accession>A0A1D1VJZ6</accession>
<dbReference type="GO" id="GO:0030154">
    <property type="term" value="P:cell differentiation"/>
    <property type="evidence" value="ECO:0007669"/>
    <property type="project" value="TreeGrafter"/>
</dbReference>
<sequence length="232" mass="25408">MDFSSAMFPSTAETSSTAEASSSTSSKSHFRPLLPRPVSSSTQNWSPQLSSSSSSSLASLSSSRYSNISSADQSATSTSRSVSSCRRLPSKRPSAGRDFKGNCTICGQKASGVHYGATACEGCKSFFRRTVLKNVQHKCHGKDTCSIKRCRQCRYQQCLMAGMIREAICSVKPKRNKPKEDEGPPISALSQSSTGNGILGRPNFRRSSVDSKGNLDFRFYNHPLYNYSIYRY</sequence>
<dbReference type="InterPro" id="IPR050234">
    <property type="entry name" value="Nuclear_hormone_rcpt_NR1"/>
</dbReference>
<dbReference type="PROSITE" id="PS00031">
    <property type="entry name" value="NUCLEAR_REC_DBD_1"/>
    <property type="match status" value="1"/>
</dbReference>
<keyword evidence="5" id="KW-0238">DNA-binding</keyword>
<evidence type="ECO:0000256" key="8">
    <source>
        <dbReference type="ARBA" id="ARBA00023242"/>
    </source>
</evidence>
<dbReference type="Pfam" id="PF00105">
    <property type="entry name" value="zf-C4"/>
    <property type="match status" value="1"/>
</dbReference>
<dbReference type="GO" id="GO:0009755">
    <property type="term" value="P:hormone-mediated signaling pathway"/>
    <property type="evidence" value="ECO:0007669"/>
    <property type="project" value="TreeGrafter"/>
</dbReference>
<evidence type="ECO:0000256" key="3">
    <source>
        <dbReference type="ARBA" id="ARBA00022833"/>
    </source>
</evidence>
<dbReference type="SUPFAM" id="SSF57716">
    <property type="entry name" value="Glucocorticoid receptor-like (DNA-binding domain)"/>
    <property type="match status" value="1"/>
</dbReference>
<dbReference type="OrthoDB" id="7634782at2759"/>
<keyword evidence="1" id="KW-0479">Metal-binding</keyword>
<name>A0A1D1VJZ6_RAMVA</name>
<feature type="region of interest" description="Disordered" evidence="9">
    <location>
        <begin position="1"/>
        <end position="57"/>
    </location>
</feature>
<dbReference type="GO" id="GO:0000122">
    <property type="term" value="P:negative regulation of transcription by RNA polymerase II"/>
    <property type="evidence" value="ECO:0007669"/>
    <property type="project" value="TreeGrafter"/>
</dbReference>
<dbReference type="PANTHER" id="PTHR24082">
    <property type="entry name" value="NUCLEAR HORMONE RECEPTOR"/>
    <property type="match status" value="1"/>
</dbReference>
<dbReference type="GO" id="GO:0045944">
    <property type="term" value="P:positive regulation of transcription by RNA polymerase II"/>
    <property type="evidence" value="ECO:0007669"/>
    <property type="project" value="TreeGrafter"/>
</dbReference>
<evidence type="ECO:0000256" key="1">
    <source>
        <dbReference type="ARBA" id="ARBA00022723"/>
    </source>
</evidence>
<dbReference type="PROSITE" id="PS51030">
    <property type="entry name" value="NUCLEAR_REC_DBD_2"/>
    <property type="match status" value="1"/>
</dbReference>
<keyword evidence="12" id="KW-1185">Reference proteome</keyword>
<dbReference type="GO" id="GO:0008270">
    <property type="term" value="F:zinc ion binding"/>
    <property type="evidence" value="ECO:0007669"/>
    <property type="project" value="UniProtKB-KW"/>
</dbReference>
<evidence type="ECO:0000256" key="6">
    <source>
        <dbReference type="ARBA" id="ARBA00023163"/>
    </source>
</evidence>
<evidence type="ECO:0000256" key="5">
    <source>
        <dbReference type="ARBA" id="ARBA00023125"/>
    </source>
</evidence>
<keyword evidence="6" id="KW-0804">Transcription</keyword>
<evidence type="ECO:0000256" key="2">
    <source>
        <dbReference type="ARBA" id="ARBA00022771"/>
    </source>
</evidence>
<comment type="caution">
    <text evidence="11">The sequence shown here is derived from an EMBL/GenBank/DDBJ whole genome shotgun (WGS) entry which is preliminary data.</text>
</comment>
<protein>
    <recommendedName>
        <fullName evidence="10">Nuclear receptor domain-containing protein</fullName>
    </recommendedName>
</protein>
<proteinExistence type="predicted"/>
<dbReference type="GO" id="GO:0004879">
    <property type="term" value="F:nuclear receptor activity"/>
    <property type="evidence" value="ECO:0007669"/>
    <property type="project" value="TreeGrafter"/>
</dbReference>
<feature type="domain" description="Nuclear receptor" evidence="10">
    <location>
        <begin position="100"/>
        <end position="170"/>
    </location>
</feature>
<evidence type="ECO:0000259" key="10">
    <source>
        <dbReference type="PROSITE" id="PS51030"/>
    </source>
</evidence>
<dbReference type="PRINTS" id="PR00047">
    <property type="entry name" value="STROIDFINGER"/>
</dbReference>
<dbReference type="Gene3D" id="3.30.50.10">
    <property type="entry name" value="Erythroid Transcription Factor GATA-1, subunit A"/>
    <property type="match status" value="1"/>
</dbReference>
<reference evidence="11 12" key="1">
    <citation type="journal article" date="2016" name="Nat. Commun.">
        <title>Extremotolerant tardigrade genome and improved radiotolerance of human cultured cells by tardigrade-unique protein.</title>
        <authorList>
            <person name="Hashimoto T."/>
            <person name="Horikawa D.D."/>
            <person name="Saito Y."/>
            <person name="Kuwahara H."/>
            <person name="Kozuka-Hata H."/>
            <person name="Shin-I T."/>
            <person name="Minakuchi Y."/>
            <person name="Ohishi K."/>
            <person name="Motoyama A."/>
            <person name="Aizu T."/>
            <person name="Enomoto A."/>
            <person name="Kondo K."/>
            <person name="Tanaka S."/>
            <person name="Hara Y."/>
            <person name="Koshikawa S."/>
            <person name="Sagara H."/>
            <person name="Miura T."/>
            <person name="Yokobori S."/>
            <person name="Miyagawa K."/>
            <person name="Suzuki Y."/>
            <person name="Kubo T."/>
            <person name="Oyama M."/>
            <person name="Kohara Y."/>
            <person name="Fujiyama A."/>
            <person name="Arakawa K."/>
            <person name="Katayama T."/>
            <person name="Toyoda A."/>
            <person name="Kunieda T."/>
        </authorList>
    </citation>
    <scope>NUCLEOTIDE SEQUENCE [LARGE SCALE GENOMIC DNA]</scope>
    <source>
        <strain evidence="11 12">YOKOZUNA-1</strain>
    </source>
</reference>
<keyword evidence="7" id="KW-0675">Receptor</keyword>
<keyword evidence="8" id="KW-0539">Nucleus</keyword>
<evidence type="ECO:0000256" key="7">
    <source>
        <dbReference type="ARBA" id="ARBA00023170"/>
    </source>
</evidence>
<feature type="region of interest" description="Disordered" evidence="9">
    <location>
        <begin position="173"/>
        <end position="204"/>
    </location>
</feature>
<dbReference type="InterPro" id="IPR013088">
    <property type="entry name" value="Znf_NHR/GATA"/>
</dbReference>
<dbReference type="InterPro" id="IPR001628">
    <property type="entry name" value="Znf_hrmn_rcpt"/>
</dbReference>
<evidence type="ECO:0000313" key="12">
    <source>
        <dbReference type="Proteomes" id="UP000186922"/>
    </source>
</evidence>
<dbReference type="SMART" id="SM00399">
    <property type="entry name" value="ZnF_C4"/>
    <property type="match status" value="1"/>
</dbReference>
<keyword evidence="4" id="KW-0805">Transcription regulation</keyword>